<evidence type="ECO:0000313" key="2">
    <source>
        <dbReference type="Proteomes" id="UP000299102"/>
    </source>
</evidence>
<name>A0A4C1Z9H4_EUMVA</name>
<organism evidence="1 2">
    <name type="scientific">Eumeta variegata</name>
    <name type="common">Bagworm moth</name>
    <name type="synonym">Eumeta japonica</name>
    <dbReference type="NCBI Taxonomy" id="151549"/>
    <lineage>
        <taxon>Eukaryota</taxon>
        <taxon>Metazoa</taxon>
        <taxon>Ecdysozoa</taxon>
        <taxon>Arthropoda</taxon>
        <taxon>Hexapoda</taxon>
        <taxon>Insecta</taxon>
        <taxon>Pterygota</taxon>
        <taxon>Neoptera</taxon>
        <taxon>Endopterygota</taxon>
        <taxon>Lepidoptera</taxon>
        <taxon>Glossata</taxon>
        <taxon>Ditrysia</taxon>
        <taxon>Tineoidea</taxon>
        <taxon>Psychidae</taxon>
        <taxon>Oiketicinae</taxon>
        <taxon>Eumeta</taxon>
    </lineage>
</organism>
<accession>A0A4C1Z9H4</accession>
<gene>
    <name evidence="1" type="ORF">EVAR_65958_1</name>
</gene>
<sequence>MIRKLPNLNYIGLRVHTSAGSKTLVITSFTGDLAPAAGGSVAALSLRARPGLPAHCARPAAYTCRRRHAAANGGTFFAGSRPRPGFPRVHFSTRSPTIQSEYFNINSSNSRCAANYTGLLGVLINALDLHIVAFL</sequence>
<comment type="caution">
    <text evidence="1">The sequence shown here is derived from an EMBL/GenBank/DDBJ whole genome shotgun (WGS) entry which is preliminary data.</text>
</comment>
<dbReference type="Proteomes" id="UP000299102">
    <property type="component" value="Unassembled WGS sequence"/>
</dbReference>
<evidence type="ECO:0000313" key="1">
    <source>
        <dbReference type="EMBL" id="GBP83744.1"/>
    </source>
</evidence>
<protein>
    <submittedName>
        <fullName evidence="1">Uncharacterized protein</fullName>
    </submittedName>
</protein>
<dbReference type="AlphaFoldDB" id="A0A4C1Z9H4"/>
<keyword evidence="2" id="KW-1185">Reference proteome</keyword>
<proteinExistence type="predicted"/>
<reference evidence="1 2" key="1">
    <citation type="journal article" date="2019" name="Commun. Biol.">
        <title>The bagworm genome reveals a unique fibroin gene that provides high tensile strength.</title>
        <authorList>
            <person name="Kono N."/>
            <person name="Nakamura H."/>
            <person name="Ohtoshi R."/>
            <person name="Tomita M."/>
            <person name="Numata K."/>
            <person name="Arakawa K."/>
        </authorList>
    </citation>
    <scope>NUCLEOTIDE SEQUENCE [LARGE SCALE GENOMIC DNA]</scope>
</reference>
<dbReference type="EMBL" id="BGZK01001637">
    <property type="protein sequence ID" value="GBP83744.1"/>
    <property type="molecule type" value="Genomic_DNA"/>
</dbReference>